<dbReference type="Pfam" id="PF01648">
    <property type="entry name" value="ACPS"/>
    <property type="match status" value="1"/>
</dbReference>
<dbReference type="OrthoDB" id="190168at2"/>
<dbReference type="GeneID" id="57143764"/>
<name>A0A4Y3QIS5_MICTE</name>
<dbReference type="SUPFAM" id="SSF56214">
    <property type="entry name" value="4'-phosphopantetheinyl transferase"/>
    <property type="match status" value="1"/>
</dbReference>
<dbReference type="AlphaFoldDB" id="A0A4Y3QIS5"/>
<dbReference type="InterPro" id="IPR008278">
    <property type="entry name" value="4-PPantetheinyl_Trfase_dom"/>
</dbReference>
<comment type="caution">
    <text evidence="4">The sequence shown here is derived from an EMBL/GenBank/DDBJ whole genome shotgun (WGS) entry which is preliminary data.</text>
</comment>
<dbReference type="GO" id="GO:0008897">
    <property type="term" value="F:holo-[acyl-carrier-protein] synthase activity"/>
    <property type="evidence" value="ECO:0007669"/>
    <property type="project" value="InterPro"/>
</dbReference>
<gene>
    <name evidence="4" type="ORF">MTE01_10690</name>
</gene>
<keyword evidence="1" id="KW-0808">Transferase</keyword>
<protein>
    <recommendedName>
        <fullName evidence="3">4'-phosphopantetheinyl transferase domain-containing protein</fullName>
    </recommendedName>
</protein>
<proteinExistence type="predicted"/>
<feature type="region of interest" description="Disordered" evidence="2">
    <location>
        <begin position="150"/>
        <end position="171"/>
    </location>
</feature>
<reference evidence="4 5" key="1">
    <citation type="submission" date="2019-06" db="EMBL/GenBank/DDBJ databases">
        <title>Whole genome shotgun sequence of Microbacterium testaceum NBRC 12675.</title>
        <authorList>
            <person name="Hosoyama A."/>
            <person name="Uohara A."/>
            <person name="Ohji S."/>
            <person name="Ichikawa N."/>
        </authorList>
    </citation>
    <scope>NUCLEOTIDE SEQUENCE [LARGE SCALE GENOMIC DNA]</scope>
    <source>
        <strain evidence="4 5">NBRC 12675</strain>
    </source>
</reference>
<evidence type="ECO:0000313" key="4">
    <source>
        <dbReference type="EMBL" id="GEB45124.1"/>
    </source>
</evidence>
<evidence type="ECO:0000256" key="2">
    <source>
        <dbReference type="SAM" id="MobiDB-lite"/>
    </source>
</evidence>
<dbReference type="InterPro" id="IPR037143">
    <property type="entry name" value="4-PPantetheinyl_Trfase_dom_sf"/>
</dbReference>
<organism evidence="4 5">
    <name type="scientific">Microbacterium testaceum</name>
    <name type="common">Aureobacterium testaceum</name>
    <name type="synonym">Brevibacterium testaceum</name>
    <dbReference type="NCBI Taxonomy" id="2033"/>
    <lineage>
        <taxon>Bacteria</taxon>
        <taxon>Bacillati</taxon>
        <taxon>Actinomycetota</taxon>
        <taxon>Actinomycetes</taxon>
        <taxon>Micrococcales</taxon>
        <taxon>Microbacteriaceae</taxon>
        <taxon>Microbacterium</taxon>
    </lineage>
</organism>
<sequence>MTLPAGIRVAWRQVPAGSARRDVSRALLAELVPGARFRSRCPACGADHGRIHVDGADAAVSVSYVEGWAVAVAAWGHERVGVDAVPVDAGGLERVLPDDAGERAVMSAPSSTAPARAWARVEAVLKADGRGLAVDPRRVEVTPVTSGWSARVRSSPFGESPPRGGSAANARERRWRGWDVDGPNGVVIAVAVVARAETAPV</sequence>
<accession>A0A4Y3QIS5</accession>
<feature type="domain" description="4'-phosphopantetheinyl transferase" evidence="3">
    <location>
        <begin position="79"/>
        <end position="146"/>
    </location>
</feature>
<evidence type="ECO:0000256" key="1">
    <source>
        <dbReference type="ARBA" id="ARBA00022679"/>
    </source>
</evidence>
<dbReference type="EMBL" id="BJML01000002">
    <property type="protein sequence ID" value="GEB45124.1"/>
    <property type="molecule type" value="Genomic_DNA"/>
</dbReference>
<dbReference type="GO" id="GO:0000287">
    <property type="term" value="F:magnesium ion binding"/>
    <property type="evidence" value="ECO:0007669"/>
    <property type="project" value="InterPro"/>
</dbReference>
<evidence type="ECO:0000259" key="3">
    <source>
        <dbReference type="Pfam" id="PF01648"/>
    </source>
</evidence>
<dbReference type="Proteomes" id="UP000319525">
    <property type="component" value="Unassembled WGS sequence"/>
</dbReference>
<evidence type="ECO:0000313" key="5">
    <source>
        <dbReference type="Proteomes" id="UP000319525"/>
    </source>
</evidence>
<dbReference type="RefSeq" id="WP_141376086.1">
    <property type="nucleotide sequence ID" value="NZ_BJML01000002.1"/>
</dbReference>